<name>A0A6S6V9S7_9PLEO</name>
<proteinExistence type="predicted"/>
<evidence type="ECO:0000313" key="2">
    <source>
        <dbReference type="Proteomes" id="UP000472372"/>
    </source>
</evidence>
<organism evidence="1 2">
    <name type="scientific">Pyrenophora teres f. teres</name>
    <dbReference type="NCBI Taxonomy" id="97479"/>
    <lineage>
        <taxon>Eukaryota</taxon>
        <taxon>Fungi</taxon>
        <taxon>Dikarya</taxon>
        <taxon>Ascomycota</taxon>
        <taxon>Pezizomycotina</taxon>
        <taxon>Dothideomycetes</taxon>
        <taxon>Pleosporomycetidae</taxon>
        <taxon>Pleosporales</taxon>
        <taxon>Pleosporineae</taxon>
        <taxon>Pleosporaceae</taxon>
        <taxon>Pyrenophora</taxon>
    </lineage>
</organism>
<evidence type="ECO:0000313" key="1">
    <source>
        <dbReference type="EMBL" id="CAE7010119.1"/>
    </source>
</evidence>
<protein>
    <submittedName>
        <fullName evidence="1">Phosphoesterase-domain-containing protein</fullName>
    </submittedName>
</protein>
<dbReference type="Proteomes" id="UP000472372">
    <property type="component" value="Chromosome 2"/>
</dbReference>
<accession>A0A6S6V9S7</accession>
<sequence length="112" mass="12401">MGTNSEGNPKVYTFRHYDNSTFLPLVLLSNLAPAFAQTKVKGKAFDRLAIIWLENTDYELAASDPNLVWLAKQGISLTNYYGLTHPSQPNYAASLSGRVANKQVKLLVKTGR</sequence>
<reference evidence="1" key="1">
    <citation type="submission" date="2021-02" db="EMBL/GenBank/DDBJ databases">
        <authorList>
            <person name="Syme A R."/>
            <person name="Syme A R."/>
            <person name="Moolhuijzen P."/>
        </authorList>
    </citation>
    <scope>NUCLEOTIDE SEQUENCE</scope>
    <source>
        <strain evidence="1">W1-1</strain>
    </source>
</reference>
<dbReference type="AlphaFoldDB" id="A0A6S6V9S7"/>
<dbReference type="EMBL" id="HG992978">
    <property type="protein sequence ID" value="CAE7010119.1"/>
    <property type="molecule type" value="Genomic_DNA"/>
</dbReference>
<gene>
    <name evidence="1" type="ORF">PTTW11_01958</name>
</gene>